<evidence type="ECO:0000313" key="2">
    <source>
        <dbReference type="Proteomes" id="UP000788426"/>
    </source>
</evidence>
<organism evidence="1 2">
    <name type="scientific">Hoylesella nanceiensis</name>
    <dbReference type="NCBI Taxonomy" id="425941"/>
    <lineage>
        <taxon>Bacteria</taxon>
        <taxon>Pseudomonadati</taxon>
        <taxon>Bacteroidota</taxon>
        <taxon>Bacteroidia</taxon>
        <taxon>Bacteroidales</taxon>
        <taxon>Prevotellaceae</taxon>
        <taxon>Hoylesella</taxon>
    </lineage>
</organism>
<dbReference type="Proteomes" id="UP000788426">
    <property type="component" value="Unassembled WGS sequence"/>
</dbReference>
<protein>
    <submittedName>
        <fullName evidence="1">Uncharacterized protein</fullName>
    </submittedName>
</protein>
<gene>
    <name evidence="1" type="ORF">KZO38_04795</name>
</gene>
<comment type="caution">
    <text evidence="1">The sequence shown here is derived from an EMBL/GenBank/DDBJ whole genome shotgun (WGS) entry which is preliminary data.</text>
</comment>
<dbReference type="RefSeq" id="WP_219480577.1">
    <property type="nucleotide sequence ID" value="NZ_JAHXCT010000003.1"/>
</dbReference>
<sequence length="494" mass="56626">MKQNSLQKWISNDNVGRAVAVLNKPWFHSEDEQVCAAQTILLMVSDVPLAQEVLELLRNENSIQRYVIDTLTSKVLHCPTKYYPNKELKSIGLQNLTLLVEQCATESVYDPLEKLSAAHYNNGTIVELKVKDYKYQEGFHYYQVDYNGSPCLVKMMPCEADRYERGRGKKTIICRDLSSDDNGLPFLVEDKGSLIEELYEEDTVQTFTYCYSKTTSKKLKYHVVKDKYGLTHRYYGRLHVQHKNQFGKIDFYIKDIHSESKALILTIDDPTIERKVNEWYDVDRIFGEIEEADSKEDLFENVLSKKDNLGTVDVTAGDEPNSKPHHVNLDVVFYSNNTLSLEERRNSNIEIDDCYRIQLPESDDNCSLVLFMTDNSFKGIPLSEITCMREGERISTDVNFYKIKNWFVAPKDTIVGARIVISGCAYAAFLPIDNNYESTLADSSLTGVESCQPFIIPKECLGKDVNKLLGRKVQVDEIQDKTVRELQSYGVFIN</sequence>
<accession>A0ABS6YBZ9</accession>
<name>A0ABS6YBZ9_9BACT</name>
<reference evidence="1 2" key="1">
    <citation type="submission" date="2021-07" db="EMBL/GenBank/DDBJ databases">
        <title>Genomic diversity and antimicrobial resistance of Prevotella spp. isolated from chronic lung disease airways.</title>
        <authorList>
            <person name="Webb K.A."/>
            <person name="Olagoke O.S."/>
            <person name="Baird T."/>
            <person name="Neill J."/>
            <person name="Pham A."/>
            <person name="Wells T.J."/>
            <person name="Ramsay K.A."/>
            <person name="Bell S.C."/>
            <person name="Sarovich D.S."/>
            <person name="Price E.P."/>
        </authorList>
    </citation>
    <scope>NUCLEOTIDE SEQUENCE [LARGE SCALE GENOMIC DNA]</scope>
    <source>
        <strain evidence="1 2">SCHI0011.S.12</strain>
    </source>
</reference>
<proteinExistence type="predicted"/>
<keyword evidence="2" id="KW-1185">Reference proteome</keyword>
<dbReference type="EMBL" id="JAHXCT010000003">
    <property type="protein sequence ID" value="MBW4769076.1"/>
    <property type="molecule type" value="Genomic_DNA"/>
</dbReference>
<evidence type="ECO:0000313" key="1">
    <source>
        <dbReference type="EMBL" id="MBW4769076.1"/>
    </source>
</evidence>